<reference evidence="7 8" key="1">
    <citation type="submission" date="2013-05" db="EMBL/GenBank/DDBJ databases">
        <title>Genome assembly of Chondromyces apiculatus DSM 436.</title>
        <authorList>
            <person name="Sharma G."/>
            <person name="Khatri I."/>
            <person name="Kaur C."/>
            <person name="Mayilraj S."/>
            <person name="Subramanian S."/>
        </authorList>
    </citation>
    <scope>NUCLEOTIDE SEQUENCE [LARGE SCALE GENOMIC DNA]</scope>
    <source>
        <strain evidence="7 8">DSM 436</strain>
    </source>
</reference>
<sequence>MTLINHTHLARLDLNLLVALDALLTEQHVTRAALRIGVGQSAMSHNLARLRDFFGDDLFVRTAEGMRPTPRAQRLAIELRPALAQIQAAAFGGAPFDASRAEHTFRVGMSDGLESALLPLLVAHTTQRAPGIRVDVAPMPPSAAPRALDAGDIDLAVGTFGDDTVHHKRRVICAAGGHRVLFDRQRVPAGRDGDLDLDVYTALPHVRIASHEALEQVIDDALALAGRTRQIAASTPHALAAPFVLLASATVATLPLRPALIVAQAFALALSAVPVPLGGYDVVMLWHTGSDRDAAHTWLREAMVAAAAEEQALRPSPSPVRKVAGRAPSTPKSKARRRATASRSV</sequence>
<evidence type="ECO:0000259" key="6">
    <source>
        <dbReference type="PROSITE" id="PS50931"/>
    </source>
</evidence>
<evidence type="ECO:0000256" key="2">
    <source>
        <dbReference type="ARBA" id="ARBA00023015"/>
    </source>
</evidence>
<dbReference type="EMBL" id="ASRX01000062">
    <property type="protein sequence ID" value="EYF02307.1"/>
    <property type="molecule type" value="Genomic_DNA"/>
</dbReference>
<feature type="region of interest" description="Disordered" evidence="5">
    <location>
        <begin position="310"/>
        <end position="345"/>
    </location>
</feature>
<evidence type="ECO:0000256" key="5">
    <source>
        <dbReference type="SAM" id="MobiDB-lite"/>
    </source>
</evidence>
<evidence type="ECO:0000313" key="8">
    <source>
        <dbReference type="Proteomes" id="UP000019678"/>
    </source>
</evidence>
<dbReference type="SUPFAM" id="SSF46785">
    <property type="entry name" value="Winged helix' DNA-binding domain"/>
    <property type="match status" value="1"/>
</dbReference>
<accession>A0A017SZW4</accession>
<organism evidence="7 8">
    <name type="scientific">Chondromyces apiculatus DSM 436</name>
    <dbReference type="NCBI Taxonomy" id="1192034"/>
    <lineage>
        <taxon>Bacteria</taxon>
        <taxon>Pseudomonadati</taxon>
        <taxon>Myxococcota</taxon>
        <taxon>Polyangia</taxon>
        <taxon>Polyangiales</taxon>
        <taxon>Polyangiaceae</taxon>
        <taxon>Chondromyces</taxon>
    </lineage>
</organism>
<feature type="domain" description="HTH lysR-type" evidence="6">
    <location>
        <begin position="12"/>
        <end position="69"/>
    </location>
</feature>
<dbReference type="InterPro" id="IPR036388">
    <property type="entry name" value="WH-like_DNA-bd_sf"/>
</dbReference>
<name>A0A017SZW4_9BACT</name>
<feature type="compositionally biased region" description="Basic residues" evidence="5">
    <location>
        <begin position="333"/>
        <end position="345"/>
    </location>
</feature>
<dbReference type="InterPro" id="IPR000847">
    <property type="entry name" value="LysR_HTH_N"/>
</dbReference>
<dbReference type="Pfam" id="PF03466">
    <property type="entry name" value="LysR_substrate"/>
    <property type="match status" value="1"/>
</dbReference>
<dbReference type="Gene3D" id="3.40.190.10">
    <property type="entry name" value="Periplasmic binding protein-like II"/>
    <property type="match status" value="2"/>
</dbReference>
<evidence type="ECO:0000256" key="3">
    <source>
        <dbReference type="ARBA" id="ARBA00023125"/>
    </source>
</evidence>
<dbReference type="eggNOG" id="COG0583">
    <property type="taxonomic scope" value="Bacteria"/>
</dbReference>
<keyword evidence="2" id="KW-0805">Transcription regulation</keyword>
<comment type="similarity">
    <text evidence="1">Belongs to the LysR transcriptional regulatory family.</text>
</comment>
<dbReference type="Gene3D" id="1.10.10.10">
    <property type="entry name" value="Winged helix-like DNA-binding domain superfamily/Winged helix DNA-binding domain"/>
    <property type="match status" value="1"/>
</dbReference>
<keyword evidence="3" id="KW-0238">DNA-binding</keyword>
<dbReference type="PANTHER" id="PTHR30118:SF15">
    <property type="entry name" value="TRANSCRIPTIONAL REGULATORY PROTEIN"/>
    <property type="match status" value="1"/>
</dbReference>
<evidence type="ECO:0000256" key="1">
    <source>
        <dbReference type="ARBA" id="ARBA00009437"/>
    </source>
</evidence>
<dbReference type="Pfam" id="PF00126">
    <property type="entry name" value="HTH_1"/>
    <property type="match status" value="1"/>
</dbReference>
<comment type="caution">
    <text evidence="7">The sequence shown here is derived from an EMBL/GenBank/DDBJ whole genome shotgun (WGS) entry which is preliminary data.</text>
</comment>
<evidence type="ECO:0000256" key="4">
    <source>
        <dbReference type="ARBA" id="ARBA00023163"/>
    </source>
</evidence>
<dbReference type="OrthoDB" id="109788at2"/>
<gene>
    <name evidence="7" type="ORF">CAP_7236</name>
</gene>
<dbReference type="InterPro" id="IPR036390">
    <property type="entry name" value="WH_DNA-bd_sf"/>
</dbReference>
<dbReference type="AlphaFoldDB" id="A0A017SZW4"/>
<evidence type="ECO:0000313" key="7">
    <source>
        <dbReference type="EMBL" id="EYF02307.1"/>
    </source>
</evidence>
<keyword evidence="4" id="KW-0804">Transcription</keyword>
<dbReference type="GO" id="GO:0003700">
    <property type="term" value="F:DNA-binding transcription factor activity"/>
    <property type="evidence" value="ECO:0007669"/>
    <property type="project" value="InterPro"/>
</dbReference>
<dbReference type="InterPro" id="IPR005119">
    <property type="entry name" value="LysR_subst-bd"/>
</dbReference>
<proteinExistence type="inferred from homology"/>
<dbReference type="PANTHER" id="PTHR30118">
    <property type="entry name" value="HTH-TYPE TRANSCRIPTIONAL REGULATOR LEUO-RELATED"/>
    <property type="match status" value="1"/>
</dbReference>
<dbReference type="SUPFAM" id="SSF53850">
    <property type="entry name" value="Periplasmic binding protein-like II"/>
    <property type="match status" value="1"/>
</dbReference>
<dbReference type="RefSeq" id="WP_052376406.1">
    <property type="nucleotide sequence ID" value="NZ_ASRX01000062.1"/>
</dbReference>
<keyword evidence="8" id="KW-1185">Reference proteome</keyword>
<dbReference type="InterPro" id="IPR050389">
    <property type="entry name" value="LysR-type_TF"/>
</dbReference>
<dbReference type="PROSITE" id="PS50931">
    <property type="entry name" value="HTH_LYSR"/>
    <property type="match status" value="1"/>
</dbReference>
<dbReference type="PRINTS" id="PR00039">
    <property type="entry name" value="HTHLYSR"/>
</dbReference>
<dbReference type="Proteomes" id="UP000019678">
    <property type="component" value="Unassembled WGS sequence"/>
</dbReference>
<dbReference type="GO" id="GO:0003677">
    <property type="term" value="F:DNA binding"/>
    <property type="evidence" value="ECO:0007669"/>
    <property type="project" value="UniProtKB-KW"/>
</dbReference>
<protein>
    <submittedName>
        <fullName evidence="7">Transcriptional regulator, LysR family</fullName>
    </submittedName>
</protein>